<dbReference type="Proteomes" id="UP000219860">
    <property type="component" value="Chromosome 5"/>
</dbReference>
<evidence type="ECO:0000313" key="6">
    <source>
        <dbReference type="Proteomes" id="UP000069549"/>
    </source>
</evidence>
<dbReference type="SUPFAM" id="SSF101898">
    <property type="entry name" value="NHL repeat"/>
    <property type="match status" value="1"/>
</dbReference>
<dbReference type="EMBL" id="LT608253">
    <property type="protein sequence ID" value="SCM15818.1"/>
    <property type="molecule type" value="Genomic_DNA"/>
</dbReference>
<gene>
    <name evidence="1" type="primary">TLAP2</name>
    <name evidence="1" type="ORF">PBK173_000087900</name>
    <name evidence="5" type="ORF">PBNK65E_000084000</name>
    <name evidence="2" type="ORF">PBNK65NY_000083600</name>
    <name evidence="3" type="ORF">PBSP11A_000083700</name>
    <name evidence="4" type="ORF">PBSP11RLL_000083900</name>
</gene>
<dbReference type="VEuPathDB" id="PlasmoDB:PBANKA_0518100"/>
<dbReference type="Proteomes" id="UP000220214">
    <property type="component" value="Chromosome 5"/>
</dbReference>
<dbReference type="EMBL" id="LT614631">
    <property type="protein sequence ID" value="SCN23106.1"/>
    <property type="molecule type" value="Genomic_DNA"/>
</dbReference>
<dbReference type="AlphaFoldDB" id="A0A122HYR5"/>
<evidence type="ECO:0000313" key="4">
    <source>
        <dbReference type="EMBL" id="SCM17613.1"/>
    </source>
</evidence>
<reference evidence="1 6" key="1">
    <citation type="submission" date="2016-02" db="EMBL/GenBank/DDBJ databases">
        <authorList>
            <consortium name="Pathogen Informatics"/>
        </authorList>
    </citation>
    <scope>NUCLEOTIDE SEQUENCE [LARGE SCALE GENOMIC DNA]</scope>
    <source>
        <strain evidence="1 6">K173</strain>
        <strain evidence="2 10">NK65 ny</strain>
        <strain evidence="5 9">NK65e</strain>
        <strain evidence="3 7">SP11 Antwerpcl1</strain>
        <strain evidence="4 8">SP11 RLL</strain>
    </source>
</reference>
<evidence type="ECO:0000313" key="5">
    <source>
        <dbReference type="EMBL" id="SCN23106.1"/>
    </source>
</evidence>
<dbReference type="EMBL" id="LT160025">
    <property type="protein sequence ID" value="CXI11728.1"/>
    <property type="molecule type" value="Genomic_DNA"/>
</dbReference>
<name>A0A122HYR5_PLABE</name>
<evidence type="ECO:0000313" key="3">
    <source>
        <dbReference type="EMBL" id="SCM15818.1"/>
    </source>
</evidence>
<organism evidence="1 6">
    <name type="scientific">Plasmodium berghei</name>
    <dbReference type="NCBI Taxonomy" id="5821"/>
    <lineage>
        <taxon>Eukaryota</taxon>
        <taxon>Sar</taxon>
        <taxon>Alveolata</taxon>
        <taxon>Apicomplexa</taxon>
        <taxon>Aconoidasida</taxon>
        <taxon>Haemosporida</taxon>
        <taxon>Plasmodiidae</taxon>
        <taxon>Plasmodium</taxon>
        <taxon>Plasmodium (Vinckeia)</taxon>
    </lineage>
</organism>
<sequence length="598" mass="70488">MYTLGGMNYEYANPMVFNINNKNTENISHSSSPTVRPVPINYQGYTSQNTSLVSFNNQNNINSNDNSNFYIQRYKNPENHKSSLKYSTTQYIPKNKIDGINEMINIRKHRNYINNNNNNNNNGNINNRVNQNSVVLPANYSSYNRLPINPYYANGLDHTTQNNEMKLTYDKIDSSNKHEKIKSMIIPNTMEADNPNYEEKRQKMKNVYIQDPQKNNNFVIKMKRDEQISNSNKQHFIKKEKEKTLLLDDINHSRNVIFAKSPKNNTNYPIYDILDTDKKLRLQNQFGKERKLTVKNEIEYKGERERDLYNKFKGGIENRKGEYLYKENNDIENKKKVNIKEVKKYNSISLKSDANKNERGTNIFKNKKMNGNIIDKDKKKLECIVSMNFKEDAFDLKNGLKAFKNIIIVDRNNMIKKWNGYEWMKLENDFHFFIKARYDNKGNIWLINNSYEILKLKDNKYKKYGNIANQEIVDIGFDKKNVLWCINRKGELLKWDKTQWKKIKYSGFHKLISLAFDIKGNLWGLNSKRILALWNTKNKCWGEKIVNSELKISSMDFDKDGKIWAISNNGALLTYVSDQWINFGYVCLDELISISFRT</sequence>
<dbReference type="OrthoDB" id="331876at2759"/>
<evidence type="ECO:0000313" key="2">
    <source>
        <dbReference type="EMBL" id="SCL93251.1"/>
    </source>
</evidence>
<evidence type="ECO:0000313" key="10">
    <source>
        <dbReference type="Proteomes" id="UP000516480"/>
    </source>
</evidence>
<evidence type="ECO:0000313" key="8">
    <source>
        <dbReference type="Proteomes" id="UP000219974"/>
    </source>
</evidence>
<evidence type="ECO:0000313" key="9">
    <source>
        <dbReference type="Proteomes" id="UP000220214"/>
    </source>
</evidence>
<protein>
    <submittedName>
        <fullName evidence="1">Thioredoxin-like associated protein 2, putative</fullName>
    </submittedName>
</protein>
<dbReference type="Proteomes" id="UP000516480">
    <property type="component" value="Chromosome 5"/>
</dbReference>
<evidence type="ECO:0000313" key="7">
    <source>
        <dbReference type="Proteomes" id="UP000219860"/>
    </source>
</evidence>
<proteinExistence type="predicted"/>
<dbReference type="EMBL" id="LT608141">
    <property type="protein sequence ID" value="SCL93251.1"/>
    <property type="molecule type" value="Genomic_DNA"/>
</dbReference>
<dbReference type="OMA" id="FFIKARY"/>
<dbReference type="EMBL" id="LT608269">
    <property type="protein sequence ID" value="SCM17613.1"/>
    <property type="molecule type" value="Genomic_DNA"/>
</dbReference>
<dbReference type="Proteomes" id="UP000069549">
    <property type="component" value="Chromosome 5"/>
</dbReference>
<dbReference type="Proteomes" id="UP000219974">
    <property type="component" value="Chromosome 5"/>
</dbReference>
<accession>A0A122HYR5</accession>
<evidence type="ECO:0000313" key="1">
    <source>
        <dbReference type="EMBL" id="CXI11728.1"/>
    </source>
</evidence>